<protein>
    <submittedName>
        <fullName evidence="1">Membrane protein insertion efficiency factor YidD</fullName>
    </submittedName>
</protein>
<reference evidence="1" key="1">
    <citation type="submission" date="2019-12" db="EMBL/GenBank/DDBJ databases">
        <authorList>
            <person name="zhang j."/>
            <person name="sun C.M."/>
        </authorList>
    </citation>
    <scope>NUCLEOTIDE SEQUENCE</scope>
    <source>
        <strain evidence="1">NS-1</strain>
    </source>
</reference>
<keyword evidence="2" id="KW-1185">Reference proteome</keyword>
<dbReference type="KEGG" id="ifn:GM661_04825"/>
<dbReference type="NCBIfam" id="TIGR00278">
    <property type="entry name" value="membrane protein insertion efficiency factor YidD"/>
    <property type="match status" value="1"/>
</dbReference>
<evidence type="ECO:0000313" key="2">
    <source>
        <dbReference type="Proteomes" id="UP000665020"/>
    </source>
</evidence>
<evidence type="ECO:0000313" key="1">
    <source>
        <dbReference type="EMBL" id="QTL97357.1"/>
    </source>
</evidence>
<organism evidence="1 2">
    <name type="scientific">Iocasia fonsfrigidae</name>
    <dbReference type="NCBI Taxonomy" id="2682810"/>
    <lineage>
        <taxon>Bacteria</taxon>
        <taxon>Bacillati</taxon>
        <taxon>Bacillota</taxon>
        <taxon>Clostridia</taxon>
        <taxon>Halanaerobiales</taxon>
        <taxon>Halanaerobiaceae</taxon>
        <taxon>Iocasia</taxon>
    </lineage>
</organism>
<gene>
    <name evidence="1" type="primary">yidD</name>
    <name evidence="1" type="ORF">GM661_04825</name>
</gene>
<dbReference type="SUPFAM" id="SSF48452">
    <property type="entry name" value="TPR-like"/>
    <property type="match status" value="1"/>
</dbReference>
<dbReference type="Gene3D" id="1.25.40.10">
    <property type="entry name" value="Tetratricopeptide repeat domain"/>
    <property type="match status" value="1"/>
</dbReference>
<dbReference type="RefSeq" id="WP_230868988.1">
    <property type="nucleotide sequence ID" value="NZ_CP046640.1"/>
</dbReference>
<accession>A0A8A7KEM9</accession>
<dbReference type="InterPro" id="IPR002696">
    <property type="entry name" value="Membr_insert_effic_factor_YidD"/>
</dbReference>
<dbReference type="Pfam" id="PF01809">
    <property type="entry name" value="YidD"/>
    <property type="match status" value="1"/>
</dbReference>
<dbReference type="InterPro" id="IPR011990">
    <property type="entry name" value="TPR-like_helical_dom_sf"/>
</dbReference>
<sequence length="420" mass="48351">MSFKNLFLIAFLFIIVFYSINVPVKAVENDSVYSYDKFLTSSLINVYQEYISPINYTTCPMNPSCSQYAKQCFQQMNPIIAVLKTTDRLLRCSNDLEHYKTVNINGAVRYNDLPIKSNNTYRNAKIQIARIDFNSDYKQNDNKTVDGKTETGIIKSANEKLLFDFAKELELNHEYDKAIIEYKRLLSYYPNSKYRSRALISIFSINFLTRNYMAVITWGNKIINSNDIKIVNEVDLKYYMAVAFINLENFKMAREKLFDIIPDIQDTDYRSKVNIIIGTTYVYEEQWAKAIDYFDLVNNNSIYYKTANHFKELANNGKGISYKSPKLAAFLGVIPGMGYLYDGYKKTALSSLIVNGLLYMGASKAFENDNDALGILLAAFNFGFYAGNIYGSYETARNVNEDIKGKYMSKFNIVLNKINY</sequence>
<proteinExistence type="predicted"/>
<name>A0A8A7KEM9_9FIRM</name>
<dbReference type="Proteomes" id="UP000665020">
    <property type="component" value="Chromosome"/>
</dbReference>
<dbReference type="AlphaFoldDB" id="A0A8A7KEM9"/>
<dbReference type="EMBL" id="CP046640">
    <property type="protein sequence ID" value="QTL97357.1"/>
    <property type="molecule type" value="Genomic_DNA"/>
</dbReference>
<dbReference type="SMART" id="SM01234">
    <property type="entry name" value="Haemolytic"/>
    <property type="match status" value="1"/>
</dbReference>